<organism evidence="1 2">
    <name type="scientific">Cytobacillus spartinae</name>
    <dbReference type="NCBI Taxonomy" id="3299023"/>
    <lineage>
        <taxon>Bacteria</taxon>
        <taxon>Bacillati</taxon>
        <taxon>Bacillota</taxon>
        <taxon>Bacilli</taxon>
        <taxon>Bacillales</taxon>
        <taxon>Bacillaceae</taxon>
        <taxon>Cytobacillus</taxon>
    </lineage>
</organism>
<dbReference type="InterPro" id="IPR036188">
    <property type="entry name" value="FAD/NAD-bd_sf"/>
</dbReference>
<dbReference type="PANTHER" id="PTHR46313:SF3">
    <property type="entry name" value="PROLYCOPENE ISOMERASE, CHLOROPLASTIC"/>
    <property type="match status" value="1"/>
</dbReference>
<reference evidence="1 2" key="1">
    <citation type="submission" date="2024-08" db="EMBL/GenBank/DDBJ databases">
        <title>Two novel Cytobacillus novel species.</title>
        <authorList>
            <person name="Liu G."/>
        </authorList>
    </citation>
    <scope>NUCLEOTIDE SEQUENCE [LARGE SCALE GENOMIC DNA]</scope>
    <source>
        <strain evidence="1 2">FJAT-54145</strain>
    </source>
</reference>
<proteinExistence type="predicted"/>
<comment type="caution">
    <text evidence="1">The sequence shown here is derived from an EMBL/GenBank/DDBJ whole genome shotgun (WGS) entry which is preliminary data.</text>
</comment>
<evidence type="ECO:0000313" key="2">
    <source>
        <dbReference type="Proteomes" id="UP001601059"/>
    </source>
</evidence>
<accession>A0ABW6K8X1</accession>
<evidence type="ECO:0000313" key="1">
    <source>
        <dbReference type="EMBL" id="MFE8700649.1"/>
    </source>
</evidence>
<dbReference type="Proteomes" id="UP001601059">
    <property type="component" value="Unassembled WGS sequence"/>
</dbReference>
<dbReference type="RefSeq" id="WP_389360041.1">
    <property type="nucleotide sequence ID" value="NZ_JBIACK010000003.1"/>
</dbReference>
<name>A0ABW6K8X1_9BACI</name>
<gene>
    <name evidence="1" type="ORF">ACFYKX_08495</name>
</gene>
<keyword evidence="2" id="KW-1185">Reference proteome</keyword>
<dbReference type="SUPFAM" id="SSF51905">
    <property type="entry name" value="FAD/NAD(P)-binding domain"/>
    <property type="match status" value="1"/>
</dbReference>
<dbReference type="EMBL" id="JBIACK010000003">
    <property type="protein sequence ID" value="MFE8700649.1"/>
    <property type="molecule type" value="Genomic_DNA"/>
</dbReference>
<protein>
    <submittedName>
        <fullName evidence="1">Phytoene desaturase family protein</fullName>
    </submittedName>
</protein>
<dbReference type="Pfam" id="PF13450">
    <property type="entry name" value="NAD_binding_8"/>
    <property type="match status" value="1"/>
</dbReference>
<sequence length="489" mass="54130">MLKLVCIIGAGIGGLTAGAYLAKSGYRVTVLEKATTVGGSAGWYIRNKRMFPTGATIAFGLEENGLLKTLLDELQIELTAKDLLHPMDVILPDRKISICKDPTLWENELRKAFSDRAEDVVRFWNELVYIGEGVLGVTKSGVSLPVTRVYELGNLPKFIMRKPNTVLRLARYARWTVEDLMKKFNLVSYTPLRQFLNAQLIDAVQTDVSEAALLPSSLALTVYRNGSYAPQNGMGQISKLLAERINELGGEVLLASPVQKISYDDKEKVWNVYSKKCSTSFDIVINNSGISLGPNTSYADSRNFSWGAFRIDTILSDQIRKGPLEGIALPYAYQIVPDNEATLRNIHGPVYVTFHETIDQNGEKISGEITMTVSVHTNIEEWLGYSRDDYKDIKNEITDMIISVIEKVIPIRKYLLYMEAGSPSTYKKFIGKAEVGGFPLTVKNAIIKPKGVRSSLPQFYIVGEQVFPGPGTLSSALSGYYAARAVIKG</sequence>
<dbReference type="PANTHER" id="PTHR46313">
    <property type="match status" value="1"/>
</dbReference>
<dbReference type="Gene3D" id="3.50.50.60">
    <property type="entry name" value="FAD/NAD(P)-binding domain"/>
    <property type="match status" value="2"/>
</dbReference>
<dbReference type="InterPro" id="IPR045892">
    <property type="entry name" value="CrtISO-like"/>
</dbReference>